<gene>
    <name evidence="3" type="ORF">HERIO_883</name>
</gene>
<feature type="repeat" description="TPR" evidence="1">
    <location>
        <begin position="521"/>
        <end position="554"/>
    </location>
</feature>
<dbReference type="InterPro" id="IPR011990">
    <property type="entry name" value="TPR-like_helical_dom_sf"/>
</dbReference>
<dbReference type="InterPro" id="IPR019734">
    <property type="entry name" value="TPR_rpt"/>
</dbReference>
<reference evidence="3 4" key="1">
    <citation type="journal article" date="2017" name="Environ. Microbiol.">
        <title>Decay of the glycolytic pathway and adaptation to intranuclear parasitism within Enterocytozoonidae microsporidia.</title>
        <authorList>
            <person name="Wiredu Boakye D."/>
            <person name="Jaroenlak P."/>
            <person name="Prachumwat A."/>
            <person name="Williams T.A."/>
            <person name="Bateman K.S."/>
            <person name="Itsathitphaisarn O."/>
            <person name="Sritunyalucksana K."/>
            <person name="Paszkiewicz K.H."/>
            <person name="Moore K.A."/>
            <person name="Stentiford G.D."/>
            <person name="Williams B.A."/>
        </authorList>
    </citation>
    <scope>NUCLEOTIDE SEQUENCE [LARGE SCALE GENOMIC DNA]</scope>
    <source>
        <strain evidence="3 4">GB1</strain>
    </source>
</reference>
<evidence type="ECO:0000313" key="4">
    <source>
        <dbReference type="Proteomes" id="UP000192356"/>
    </source>
</evidence>
<feature type="repeat" description="TPR" evidence="1">
    <location>
        <begin position="231"/>
        <end position="264"/>
    </location>
</feature>
<dbReference type="SUPFAM" id="SSF48452">
    <property type="entry name" value="TPR-like"/>
    <property type="match status" value="2"/>
</dbReference>
<proteinExistence type="predicted"/>
<keyword evidence="2" id="KW-0732">Signal</keyword>
<feature type="chain" id="PRO_5012009889" evidence="2">
    <location>
        <begin position="19"/>
        <end position="641"/>
    </location>
</feature>
<dbReference type="SMART" id="SM00028">
    <property type="entry name" value="TPR"/>
    <property type="match status" value="3"/>
</dbReference>
<dbReference type="EMBL" id="LVKB01000034">
    <property type="protein sequence ID" value="ORD97231.1"/>
    <property type="molecule type" value="Genomic_DNA"/>
</dbReference>
<organism evidence="3 4">
    <name type="scientific">Hepatospora eriocheir</name>
    <dbReference type="NCBI Taxonomy" id="1081669"/>
    <lineage>
        <taxon>Eukaryota</taxon>
        <taxon>Fungi</taxon>
        <taxon>Fungi incertae sedis</taxon>
        <taxon>Microsporidia</taxon>
        <taxon>Hepatosporidae</taxon>
        <taxon>Hepatospora</taxon>
    </lineage>
</organism>
<dbReference type="Proteomes" id="UP000192356">
    <property type="component" value="Unassembled WGS sequence"/>
</dbReference>
<dbReference type="VEuPathDB" id="MicrosporidiaDB:A0H76_3075"/>
<dbReference type="VEuPathDB" id="MicrosporidiaDB:A0H76_1433"/>
<accession>A0A1X0QBS7</accession>
<dbReference type="AlphaFoldDB" id="A0A1X0QBS7"/>
<protein>
    <submittedName>
        <fullName evidence="3">Uncharacterized protein</fullName>
    </submittedName>
</protein>
<dbReference type="SUPFAM" id="SSF81901">
    <property type="entry name" value="HCP-like"/>
    <property type="match status" value="1"/>
</dbReference>
<dbReference type="OrthoDB" id="2190636at2759"/>
<evidence type="ECO:0000313" key="3">
    <source>
        <dbReference type="EMBL" id="ORD97231.1"/>
    </source>
</evidence>
<name>A0A1X0QBS7_9MICR</name>
<dbReference type="Pfam" id="PF13176">
    <property type="entry name" value="TPR_7"/>
    <property type="match status" value="1"/>
</dbReference>
<dbReference type="VEuPathDB" id="MicrosporidiaDB:HERIO_883"/>
<dbReference type="PROSITE" id="PS50005">
    <property type="entry name" value="TPR"/>
    <property type="match status" value="2"/>
</dbReference>
<evidence type="ECO:0000256" key="1">
    <source>
        <dbReference type="PROSITE-ProRule" id="PRU00339"/>
    </source>
</evidence>
<evidence type="ECO:0000256" key="2">
    <source>
        <dbReference type="SAM" id="SignalP"/>
    </source>
</evidence>
<feature type="signal peptide" evidence="2">
    <location>
        <begin position="1"/>
        <end position="18"/>
    </location>
</feature>
<dbReference type="Gene3D" id="1.25.40.10">
    <property type="entry name" value="Tetratricopeptide repeat domain"/>
    <property type="match status" value="2"/>
</dbReference>
<keyword evidence="1" id="KW-0802">TPR repeat</keyword>
<sequence length="641" mass="74964">MIFIKFFIIILSMNKSNFTLLDIPESDEAFNEFCNDLIQYNASTEELKDLGLLCKDNYERAIRLLHMALTNALNDKEENKEPLILLCAIYEDRNTDTSNLLKKLKNSEDPRVSILKGFHYYKAEAYDDAKFEFSKINYTKGINLCNLKLREIEEVEAANDTILCSFIDSKKWKEVDVSKVCSQDYLYRIGKSETYEDEKSIDVILANLKFTEDELNVLLSLKNDNSEIYTAEIDYSIGKIYHLRGEYDNAAYYYKESLNADSNYLPSYLNLSKINDTPVDITKLNTKDHYAAIFDHNALIALKKFNFNFDYSKCSSEIKSIFKVVDACEKVCIKGIELLEEYLNSDVFDRTSLENNLGVLYSKKFDEFNAVRMFTDALNSNRDPKKENYLKYNLYLIEKDWDKMKTLELEEAKYQIAFNNNKCGGFPMLEAYSLMDTERSKSLAYFTNSNDLFSSLCLSHLMIQEGRLDDSIDICMKHSKSYFAINNLAISNAKKGFVDNAIRLLLQVKRTLLINNHPFIGSLYVNLGNCYYMNNEYDEAINYYLKTNTMSDYVDRMLISICYKTKYIEYVERCIDRIPDLKKYKIEILLTSKKFQEARDFAKSESLYDEMIDSFKAVEEDEIELKKQIKEMEEYRKKKNI</sequence>
<comment type="caution">
    <text evidence="3">The sequence shown here is derived from an EMBL/GenBank/DDBJ whole genome shotgun (WGS) entry which is preliminary data.</text>
</comment>
<keyword evidence="4" id="KW-1185">Reference proteome</keyword>